<dbReference type="PANTHER" id="PTHR15323">
    <property type="entry name" value="D123 PROTEIN"/>
    <property type="match status" value="1"/>
</dbReference>
<dbReference type="PANTHER" id="PTHR15323:SF6">
    <property type="entry name" value="CELL DIVISION CYCLE PROTEIN 123 HOMOLOG"/>
    <property type="match status" value="1"/>
</dbReference>
<keyword evidence="2" id="KW-0460">Magnesium</keyword>
<dbReference type="GO" id="GO:0005737">
    <property type="term" value="C:cytoplasm"/>
    <property type="evidence" value="ECO:0007669"/>
    <property type="project" value="UniProtKB-SubCell"/>
</dbReference>
<dbReference type="GO" id="GO:0046872">
    <property type="term" value="F:metal ion binding"/>
    <property type="evidence" value="ECO:0007669"/>
    <property type="project" value="UniProtKB-KW"/>
</dbReference>
<keyword evidence="2" id="KW-0963">Cytoplasm</keyword>
<evidence type="ECO:0000256" key="1">
    <source>
        <dbReference type="ARBA" id="ARBA00011047"/>
    </source>
</evidence>
<accession>A0A7H9HMZ0</accession>
<proteinExistence type="inferred from homology"/>
<dbReference type="EMBL" id="CP059268">
    <property type="protein sequence ID" value="QLQ79144.1"/>
    <property type="molecule type" value="Genomic_DNA"/>
</dbReference>
<keyword evidence="2" id="KW-0143">Chaperone</keyword>
<keyword evidence="2" id="KW-0479">Metal-binding</keyword>
<evidence type="ECO:0000256" key="2">
    <source>
        <dbReference type="PIRNR" id="PIRNR007807"/>
    </source>
</evidence>
<dbReference type="Proteomes" id="UP000510647">
    <property type="component" value="Chromosome 2"/>
</dbReference>
<keyword evidence="2" id="KW-0067">ATP-binding</keyword>
<organism evidence="3 4">
    <name type="scientific">Torulaspora globosa</name>
    <dbReference type="NCBI Taxonomy" id="48254"/>
    <lineage>
        <taxon>Eukaryota</taxon>
        <taxon>Fungi</taxon>
        <taxon>Dikarya</taxon>
        <taxon>Ascomycota</taxon>
        <taxon>Saccharomycotina</taxon>
        <taxon>Saccharomycetes</taxon>
        <taxon>Saccharomycetales</taxon>
        <taxon>Saccharomycetaceae</taxon>
        <taxon>Torulaspora</taxon>
    </lineage>
</organism>
<gene>
    <name evidence="3" type="ORF">HG537_0B04920</name>
</gene>
<comment type="similarity">
    <text evidence="1 2">Belongs to the CDC123 family.</text>
</comment>
<dbReference type="Pfam" id="PF07065">
    <property type="entry name" value="D123"/>
    <property type="match status" value="1"/>
</dbReference>
<evidence type="ECO:0000313" key="3">
    <source>
        <dbReference type="EMBL" id="QLQ79144.1"/>
    </source>
</evidence>
<evidence type="ECO:0000313" key="4">
    <source>
        <dbReference type="Proteomes" id="UP000510647"/>
    </source>
</evidence>
<reference evidence="3 4" key="1">
    <citation type="submission" date="2020-06" db="EMBL/GenBank/DDBJ databases">
        <title>The yeast mating-type switching endonuclease HO is a domesticated member of an unorthodox homing genetic element family.</title>
        <authorList>
            <person name="Coughlan A.Y."/>
            <person name="Lombardi L."/>
            <person name="Braun-Galleani S."/>
            <person name="Martos A.R."/>
            <person name="Galeote V."/>
            <person name="Bigey F."/>
            <person name="Dequin S."/>
            <person name="Byrne K.P."/>
            <person name="Wolfe K.H."/>
        </authorList>
    </citation>
    <scope>NUCLEOTIDE SEQUENCE [LARGE SCALE GENOMIC DNA]</scope>
    <source>
        <strain evidence="3 4">CBS2947</strain>
    </source>
</reference>
<keyword evidence="4" id="KW-1185">Reference proteome</keyword>
<dbReference type="GO" id="GO:0005524">
    <property type="term" value="F:ATP binding"/>
    <property type="evidence" value="ECO:0007669"/>
    <property type="project" value="UniProtKB-KW"/>
</dbReference>
<sequence length="357" mass="41721">MVEAYSVLKSLPVSRQHVENCRYSNWYHLFPGYVPKSRIIKPLPREFIRYLEQDGIKLPNSEQVKSIYTEAVVGDEENEYSDWSENEQDESLSKIMDPIKDFPELHETISSIIGDLGAVAPKLNWSAPRDATWILPNNTMKCSEINELYLLLNASNYISFDLQHGFDECTDEGNEERDTEFELVLRQWFDINPALEFRVFVRDGRIIGVSQRDLNYYNFLEPLVDDFKDVIDEFVNDVFLTKFTEKACVLDVYIPRPFKKLYLIDINPFSRTTDSLLFSWNELLSETADLDCDYELRIVSENNMGRFASKEHSENQVPKDIVDASLNPESIKELTEKWQELLRRQETEDSDESDEID</sequence>
<dbReference type="AlphaFoldDB" id="A0A7H9HMZ0"/>
<comment type="subcellular location">
    <subcellularLocation>
        <location evidence="2">Cytoplasm</location>
    </subcellularLocation>
</comment>
<name>A0A7H9HMZ0_9SACH</name>
<dbReference type="PIRSF" id="PIRSF007807">
    <property type="entry name" value="Cdc123"/>
    <property type="match status" value="1"/>
</dbReference>
<dbReference type="InterPro" id="IPR009772">
    <property type="entry name" value="CDC123"/>
</dbReference>
<dbReference type="OrthoDB" id="360540at2759"/>
<protein>
    <recommendedName>
        <fullName evidence="2">Translation initiation factor eIF2 assembly protein</fullName>
    </recommendedName>
</protein>
<keyword evidence="2" id="KW-0547">Nucleotide-binding</keyword>